<dbReference type="InterPro" id="IPR036397">
    <property type="entry name" value="RNaseH_sf"/>
</dbReference>
<organism evidence="3 4">
    <name type="scientific">Actinotalea ferrariae CF5-4</name>
    <dbReference type="NCBI Taxonomy" id="948458"/>
    <lineage>
        <taxon>Bacteria</taxon>
        <taxon>Bacillati</taxon>
        <taxon>Actinomycetota</taxon>
        <taxon>Actinomycetes</taxon>
        <taxon>Micrococcales</taxon>
        <taxon>Cellulomonadaceae</taxon>
        <taxon>Actinotalea</taxon>
    </lineage>
</organism>
<dbReference type="OrthoDB" id="2065409at2"/>
<name>A0A021VS85_9CELL</name>
<evidence type="ECO:0000259" key="2">
    <source>
        <dbReference type="PROSITE" id="PS50994"/>
    </source>
</evidence>
<dbReference type="InterPro" id="IPR001584">
    <property type="entry name" value="Integrase_cat-core"/>
</dbReference>
<evidence type="ECO:0000313" key="3">
    <source>
        <dbReference type="EMBL" id="EYR62890.1"/>
    </source>
</evidence>
<dbReference type="PANTHER" id="PTHR35004:SF7">
    <property type="entry name" value="INTEGRASE PROTEIN"/>
    <property type="match status" value="1"/>
</dbReference>
<keyword evidence="4" id="KW-1185">Reference proteome</keyword>
<protein>
    <submittedName>
        <fullName evidence="3">Transcriptional regulator</fullName>
    </submittedName>
</protein>
<dbReference type="InterPro" id="IPR054353">
    <property type="entry name" value="IstA-like_C"/>
</dbReference>
<sequence length="342" mass="36759">MAIIDHPPGAETQWDWVELPDPPAHWGWGRTAHLLVGASSHSSRWRAVLVESEEQAHLVIALHQVAERLGGLTRAWRFDRMATVASPGTGKVTATFAAVAKHYAVTVEVCPPRRGNRKGVVEKANHTAAQRIWRSMPETVDGRPITVEQAQARIDTWCATKGDARRRVVLEPDGTHRATTVGALADAEPLRALPAPFPVTTQVTRTVTAQGLVAYAGNFYSVPPELARARVTVSVTHGTEEIHIAAAKTPDVVLARHRLVAPGTGATVRTEHHVVALNTAAMTAADTGPRHRHKRRVPPGPAALAAADALRTPTTRPSLAAEAVVIDLDTYARAAHGRNTLT</sequence>
<dbReference type="AlphaFoldDB" id="A0A021VS85"/>
<dbReference type="Proteomes" id="UP000019753">
    <property type="component" value="Unassembled WGS sequence"/>
</dbReference>
<evidence type="ECO:0000256" key="1">
    <source>
        <dbReference type="ARBA" id="ARBA00009277"/>
    </source>
</evidence>
<proteinExistence type="inferred from homology"/>
<comment type="similarity">
    <text evidence="1">Belongs to the transposase IS21/IS408/IS1162 family.</text>
</comment>
<dbReference type="EMBL" id="AXCW01000153">
    <property type="protein sequence ID" value="EYR62890.1"/>
    <property type="molecule type" value="Genomic_DNA"/>
</dbReference>
<dbReference type="PROSITE" id="PS50994">
    <property type="entry name" value="INTEGRASE"/>
    <property type="match status" value="1"/>
</dbReference>
<dbReference type="GO" id="GO:0003676">
    <property type="term" value="F:nucleic acid binding"/>
    <property type="evidence" value="ECO:0007669"/>
    <property type="project" value="InterPro"/>
</dbReference>
<feature type="domain" description="Integrase catalytic" evidence="2">
    <location>
        <begin position="4"/>
        <end position="197"/>
    </location>
</feature>
<dbReference type="SUPFAM" id="SSF53098">
    <property type="entry name" value="Ribonuclease H-like"/>
    <property type="match status" value="1"/>
</dbReference>
<dbReference type="InterPro" id="IPR012337">
    <property type="entry name" value="RNaseH-like_sf"/>
</dbReference>
<reference evidence="3 4" key="1">
    <citation type="submission" date="2014-01" db="EMBL/GenBank/DDBJ databases">
        <title>Actinotalea ferrariae CF5-4.</title>
        <authorList>
            <person name="Chen F."/>
            <person name="Li Y."/>
            <person name="Wang G."/>
        </authorList>
    </citation>
    <scope>NUCLEOTIDE SEQUENCE [LARGE SCALE GENOMIC DNA]</scope>
    <source>
        <strain evidence="3 4">CF5-4</strain>
    </source>
</reference>
<dbReference type="Gene3D" id="3.30.420.10">
    <property type="entry name" value="Ribonuclease H-like superfamily/Ribonuclease H"/>
    <property type="match status" value="1"/>
</dbReference>
<dbReference type="Pfam" id="PF22483">
    <property type="entry name" value="Mu-transpos_C_2"/>
    <property type="match status" value="1"/>
</dbReference>
<accession>A0A021VS85</accession>
<evidence type="ECO:0000313" key="4">
    <source>
        <dbReference type="Proteomes" id="UP000019753"/>
    </source>
</evidence>
<dbReference type="GO" id="GO:0015074">
    <property type="term" value="P:DNA integration"/>
    <property type="evidence" value="ECO:0007669"/>
    <property type="project" value="InterPro"/>
</dbReference>
<dbReference type="PANTHER" id="PTHR35004">
    <property type="entry name" value="TRANSPOSASE RV3428C-RELATED"/>
    <property type="match status" value="1"/>
</dbReference>
<gene>
    <name evidence="3" type="ORF">N866_04555</name>
</gene>
<comment type="caution">
    <text evidence="3">The sequence shown here is derived from an EMBL/GenBank/DDBJ whole genome shotgun (WGS) entry which is preliminary data.</text>
</comment>